<accession>A0ABU9LNC9</accession>
<evidence type="ECO:0000259" key="2">
    <source>
        <dbReference type="SMART" id="SM00867"/>
    </source>
</evidence>
<dbReference type="InterPro" id="IPR007372">
    <property type="entry name" value="Lipid/polyisoprenoid-bd_YceI"/>
</dbReference>
<dbReference type="PANTHER" id="PTHR34406">
    <property type="entry name" value="PROTEIN YCEI"/>
    <property type="match status" value="1"/>
</dbReference>
<gene>
    <name evidence="3" type="ORF">AAF454_08840</name>
</gene>
<dbReference type="Gene3D" id="2.40.128.110">
    <property type="entry name" value="Lipid/polyisoprenoid-binding, YceI-like"/>
    <property type="match status" value="1"/>
</dbReference>
<organism evidence="3 4">
    <name type="scientific">Kurthia gibsonii</name>
    <dbReference type="NCBI Taxonomy" id="33946"/>
    <lineage>
        <taxon>Bacteria</taxon>
        <taxon>Bacillati</taxon>
        <taxon>Bacillota</taxon>
        <taxon>Bacilli</taxon>
        <taxon>Bacillales</taxon>
        <taxon>Caryophanaceae</taxon>
        <taxon>Kurthia</taxon>
    </lineage>
</organism>
<reference evidence="3 4" key="1">
    <citation type="submission" date="2024-04" db="EMBL/GenBank/DDBJ databases">
        <authorList>
            <person name="Wu Y.S."/>
            <person name="Zhang L."/>
        </authorList>
    </citation>
    <scope>NUCLEOTIDE SEQUENCE [LARGE SCALE GENOMIC DNA]</scope>
    <source>
        <strain evidence="3 4">KG-01</strain>
    </source>
</reference>
<dbReference type="InterPro" id="IPR036761">
    <property type="entry name" value="TTHA0802/YceI-like_sf"/>
</dbReference>
<proteinExistence type="inferred from homology"/>
<dbReference type="SUPFAM" id="SSF101874">
    <property type="entry name" value="YceI-like"/>
    <property type="match status" value="1"/>
</dbReference>
<dbReference type="EMBL" id="JBCEWA010000006">
    <property type="protein sequence ID" value="MEL5988508.1"/>
    <property type="molecule type" value="Genomic_DNA"/>
</dbReference>
<dbReference type="PANTHER" id="PTHR34406:SF1">
    <property type="entry name" value="PROTEIN YCEI"/>
    <property type="match status" value="1"/>
</dbReference>
<comment type="caution">
    <text evidence="3">The sequence shown here is derived from an EMBL/GenBank/DDBJ whole genome shotgun (WGS) entry which is preliminary data.</text>
</comment>
<comment type="similarity">
    <text evidence="1">Belongs to the UPF0312 family.</text>
</comment>
<keyword evidence="4" id="KW-1185">Reference proteome</keyword>
<dbReference type="RefSeq" id="WP_068450528.1">
    <property type="nucleotide sequence ID" value="NZ_CP147847.1"/>
</dbReference>
<feature type="domain" description="Lipid/polyisoprenoid-binding YceI-like" evidence="2">
    <location>
        <begin position="5"/>
        <end position="174"/>
    </location>
</feature>
<evidence type="ECO:0000313" key="4">
    <source>
        <dbReference type="Proteomes" id="UP001398420"/>
    </source>
</evidence>
<protein>
    <submittedName>
        <fullName evidence="3">YceI family protein</fullName>
    </submittedName>
</protein>
<name>A0ABU9LNC9_9BACL</name>
<dbReference type="Proteomes" id="UP001398420">
    <property type="component" value="Unassembled WGS sequence"/>
</dbReference>
<evidence type="ECO:0000313" key="3">
    <source>
        <dbReference type="EMBL" id="MEL5988508.1"/>
    </source>
</evidence>
<dbReference type="Pfam" id="PF04264">
    <property type="entry name" value="YceI"/>
    <property type="match status" value="1"/>
</dbReference>
<dbReference type="SMART" id="SM00867">
    <property type="entry name" value="YceI"/>
    <property type="match status" value="1"/>
</dbReference>
<sequence length="177" mass="19952">MTKQVFKVDGAHSNLGFEVKHMMIAKVRGSFDTFTADLKLDPEDLTDAEIKFTIDVASIDSRNEDRDTHLRSEDFLDAEKYPQMTFVATDIKKTDDAEYDLTGDFTIRDVTKPVTFKVEYAGRGRNPWGAEVVAFEANTKINRKDFGLTWNSTLETGGVLVGEEIKIHVEIEANPLD</sequence>
<evidence type="ECO:0000256" key="1">
    <source>
        <dbReference type="ARBA" id="ARBA00008812"/>
    </source>
</evidence>